<name>A0A8H7BWJ2_9FUNG</name>
<keyword evidence="1 4" id="KW-0963">Cytoplasm</keyword>
<dbReference type="GO" id="GO:0033290">
    <property type="term" value="C:eukaryotic 48S preinitiation complex"/>
    <property type="evidence" value="ECO:0007669"/>
    <property type="project" value="UniProtKB-UniRule"/>
</dbReference>
<dbReference type="PANTHER" id="PTHR21681:SF0">
    <property type="entry name" value="EUKARYOTIC TRANSLATION INITIATION FACTOR 3 SUBUNIT J"/>
    <property type="match status" value="1"/>
</dbReference>
<dbReference type="Proteomes" id="UP000605846">
    <property type="component" value="Unassembled WGS sequence"/>
</dbReference>
<evidence type="ECO:0000256" key="1">
    <source>
        <dbReference type="ARBA" id="ARBA00022490"/>
    </source>
</evidence>
<evidence type="ECO:0000256" key="4">
    <source>
        <dbReference type="HAMAP-Rule" id="MF_03009"/>
    </source>
</evidence>
<dbReference type="AlphaFoldDB" id="A0A8H7BWJ2"/>
<evidence type="ECO:0000313" key="7">
    <source>
        <dbReference type="Proteomes" id="UP000605846"/>
    </source>
</evidence>
<evidence type="ECO:0000256" key="5">
    <source>
        <dbReference type="SAM" id="MobiDB-lite"/>
    </source>
</evidence>
<reference evidence="6" key="1">
    <citation type="submission" date="2020-01" db="EMBL/GenBank/DDBJ databases">
        <title>Genome Sequencing of Three Apophysomyces-Like Fungal Strains Confirms a Novel Fungal Genus in the Mucoromycota with divergent Burkholderia-like Endosymbiotic Bacteria.</title>
        <authorList>
            <person name="Stajich J.E."/>
            <person name="Macias A.M."/>
            <person name="Carter-House D."/>
            <person name="Lovett B."/>
            <person name="Kasson L.R."/>
            <person name="Berry K."/>
            <person name="Grigoriev I."/>
            <person name="Chang Y."/>
            <person name="Spatafora J."/>
            <person name="Kasson M.T."/>
        </authorList>
    </citation>
    <scope>NUCLEOTIDE SEQUENCE</scope>
    <source>
        <strain evidence="6">NRRL A-21654</strain>
    </source>
</reference>
<comment type="similarity">
    <text evidence="4">Belongs to the eIF-3 subunit J family.</text>
</comment>
<evidence type="ECO:0000256" key="2">
    <source>
        <dbReference type="ARBA" id="ARBA00022540"/>
    </source>
</evidence>
<dbReference type="PANTHER" id="PTHR21681">
    <property type="entry name" value="EUKARYOTIC TRANSLATION INITIATION FACTOR 3 SUBUNIT J"/>
    <property type="match status" value="1"/>
</dbReference>
<dbReference type="OrthoDB" id="20381at2759"/>
<dbReference type="GO" id="GO:0005852">
    <property type="term" value="C:eukaryotic translation initiation factor 3 complex"/>
    <property type="evidence" value="ECO:0007669"/>
    <property type="project" value="UniProtKB-UniRule"/>
</dbReference>
<dbReference type="HAMAP" id="MF_03009">
    <property type="entry name" value="eIF3j"/>
    <property type="match status" value="1"/>
</dbReference>
<keyword evidence="7" id="KW-1185">Reference proteome</keyword>
<dbReference type="GO" id="GO:0003743">
    <property type="term" value="F:translation initiation factor activity"/>
    <property type="evidence" value="ECO:0007669"/>
    <property type="project" value="UniProtKB-UniRule"/>
</dbReference>
<dbReference type="InterPro" id="IPR013906">
    <property type="entry name" value="eIF3j"/>
</dbReference>
<dbReference type="Pfam" id="PF08597">
    <property type="entry name" value="eIF3_subunit"/>
    <property type="match status" value="1"/>
</dbReference>
<feature type="compositionally biased region" description="Basic and acidic residues" evidence="5">
    <location>
        <begin position="60"/>
        <end position="79"/>
    </location>
</feature>
<protein>
    <recommendedName>
        <fullName evidence="4">Eukaryotic translation initiation factor 3 subunit J</fullName>
        <shortName evidence="4">eIF3j</shortName>
    </recommendedName>
    <alternativeName>
        <fullName evidence="4">Eukaryotic translation initiation factor 3 30 kDa subunit homolog</fullName>
        <shortName evidence="4">eIF-3 30 kDa subunit homolog</shortName>
    </alternativeName>
</protein>
<dbReference type="InterPro" id="IPR023194">
    <property type="entry name" value="eIF3-like_dom_sf"/>
</dbReference>
<evidence type="ECO:0000256" key="3">
    <source>
        <dbReference type="ARBA" id="ARBA00022917"/>
    </source>
</evidence>
<proteinExistence type="inferred from homology"/>
<comment type="function">
    <text evidence="4">Component of the eukaryotic translation initiation factor 3 (eIF-3) complex, which is involved in protein synthesis of a specialized repertoire of mRNAs and, together with other initiation factors, stimulates binding of mRNA and methionyl-tRNAi to the 40S ribosome. The eIF-3 complex specifically targets and initiates translation of a subset of mRNAs involved in cell proliferation.</text>
</comment>
<feature type="compositionally biased region" description="Acidic residues" evidence="5">
    <location>
        <begin position="21"/>
        <end position="39"/>
    </location>
</feature>
<sequence>MSDWEDEIEVEVAIPKKQKWDDEDAEDDVKDDWEQSDSEEEKKPAAAPPARKRVPLAQKIAEKNAAEEQRKKEAAEKKAALAKAMEEETEEDAFERKQRMRQLELEADLNNATDLFAGVSVSKDGNDTPIEQVKPKTRVEFESYQKRLAEMITAHSKSINYPSFIEKLVRELAAPMKDMDVRKAASTLTALANDKQRQAKEATKSKKKGKPQLAGAGKTAVREDVNDYADSYDDFDDFM</sequence>
<comment type="subcellular location">
    <subcellularLocation>
        <location evidence="4">Cytoplasm</location>
    </subcellularLocation>
</comment>
<dbReference type="Gene3D" id="1.10.246.60">
    <property type="entry name" value="Eukaryotic translation initiation factor 3 like domains"/>
    <property type="match status" value="1"/>
</dbReference>
<feature type="region of interest" description="Disordered" evidence="5">
    <location>
        <begin position="192"/>
        <end position="220"/>
    </location>
</feature>
<accession>A0A8H7BWJ2</accession>
<keyword evidence="2 4" id="KW-0396">Initiation factor</keyword>
<keyword evidence="3 4" id="KW-0648">Protein biosynthesis</keyword>
<dbReference type="GO" id="GO:0016282">
    <property type="term" value="C:eukaryotic 43S preinitiation complex"/>
    <property type="evidence" value="ECO:0007669"/>
    <property type="project" value="UniProtKB-UniRule"/>
</dbReference>
<dbReference type="GO" id="GO:0001732">
    <property type="term" value="P:formation of cytoplasmic translation initiation complex"/>
    <property type="evidence" value="ECO:0007669"/>
    <property type="project" value="UniProtKB-UniRule"/>
</dbReference>
<gene>
    <name evidence="4 6" type="primary">HCR1</name>
    <name evidence="6" type="ORF">EC973_008713</name>
</gene>
<dbReference type="EMBL" id="JABAYA010000078">
    <property type="protein sequence ID" value="KAF7726478.1"/>
    <property type="molecule type" value="Genomic_DNA"/>
</dbReference>
<comment type="subunit">
    <text evidence="4">Component of the eukaryotic translation initiation factor 3 (eIF-3) complex.</text>
</comment>
<organism evidence="6 7">
    <name type="scientific">Apophysomyces ossiformis</name>
    <dbReference type="NCBI Taxonomy" id="679940"/>
    <lineage>
        <taxon>Eukaryota</taxon>
        <taxon>Fungi</taxon>
        <taxon>Fungi incertae sedis</taxon>
        <taxon>Mucoromycota</taxon>
        <taxon>Mucoromycotina</taxon>
        <taxon>Mucoromycetes</taxon>
        <taxon>Mucorales</taxon>
        <taxon>Mucorineae</taxon>
        <taxon>Mucoraceae</taxon>
        <taxon>Apophysomyces</taxon>
    </lineage>
</organism>
<feature type="compositionally biased region" description="Acidic residues" evidence="5">
    <location>
        <begin position="1"/>
        <end position="10"/>
    </location>
</feature>
<comment type="caution">
    <text evidence="6">The sequence shown here is derived from an EMBL/GenBank/DDBJ whole genome shotgun (WGS) entry which is preliminary data.</text>
</comment>
<evidence type="ECO:0000313" key="6">
    <source>
        <dbReference type="EMBL" id="KAF7726478.1"/>
    </source>
</evidence>
<feature type="region of interest" description="Disordered" evidence="5">
    <location>
        <begin position="1"/>
        <end position="96"/>
    </location>
</feature>
<feature type="compositionally biased region" description="Basic and acidic residues" evidence="5">
    <location>
        <begin position="194"/>
        <end position="204"/>
    </location>
</feature>